<organism evidence="1">
    <name type="scientific">Homo sapiens</name>
    <name type="common">Human</name>
    <dbReference type="NCBI Taxonomy" id="9606"/>
    <lineage>
        <taxon>Eukaryota</taxon>
        <taxon>Metazoa</taxon>
        <taxon>Chordata</taxon>
        <taxon>Craniata</taxon>
        <taxon>Vertebrata</taxon>
        <taxon>Euteleostomi</taxon>
        <taxon>Mammalia</taxon>
        <taxon>Eutheria</taxon>
        <taxon>Euarchontoglires</taxon>
        <taxon>Primates</taxon>
        <taxon>Haplorrhini</taxon>
        <taxon>Catarrhini</taxon>
        <taxon>Hominidae</taxon>
        <taxon>Homo</taxon>
    </lineage>
</organism>
<feature type="non-terminal residue" evidence="1">
    <location>
        <position position="1"/>
    </location>
</feature>
<dbReference type="EMBL" id="AF355801">
    <property type="protein sequence ID" value="AAK73689.1"/>
    <property type="molecule type" value="mRNA"/>
</dbReference>
<sequence length="35" mass="3952">LCNDQHHQDADPFRHHVAPSCCPTVTTWSLSFSLT</sequence>
<protein>
    <submittedName>
        <fullName evidence="1">Cytochrome P-450</fullName>
    </submittedName>
</protein>
<proteinExistence type="evidence at transcript level"/>
<feature type="non-terminal residue" evidence="1">
    <location>
        <position position="35"/>
    </location>
</feature>
<gene>
    <name evidence="1" type="primary">CYP3A5</name>
</gene>
<dbReference type="AlphaFoldDB" id="Q96RK8"/>
<dbReference type="OrthoDB" id="1470350at2759"/>
<dbReference type="ChiTaRS" id="CYP3A5">
    <property type="organism name" value="human"/>
</dbReference>
<reference evidence="1" key="1">
    <citation type="journal article" date="2001" name="Nat. Genet.">
        <title>Sequence diversity in CYP3A promoters and characterization of the genetic basis of polymorphic CYP3A5 expression.</title>
        <authorList>
            <person name="Kuehl P."/>
            <person name="Zhang J."/>
            <person name="Lin Y."/>
            <person name="Lamba J."/>
            <person name="Assem M."/>
            <person name="Schuetz J."/>
            <person name="Watkins P.B."/>
            <person name="Daly A."/>
            <person name="Wrighton S.A."/>
            <person name="Hall S.D."/>
            <person name="Maurel P."/>
            <person name="Relling M."/>
            <person name="Brimer C."/>
            <person name="Yasuda K."/>
            <person name="Venkataramanan R."/>
            <person name="Storm S."/>
            <person name="Thummel K."/>
            <person name="Boguski M.S."/>
            <person name="Schuetz E."/>
        </authorList>
    </citation>
    <scope>NUCLEOTIDE SEQUENCE</scope>
</reference>
<accession>Q96RK8</accession>
<name>Q96RK8_HUMAN</name>
<evidence type="ECO:0000313" key="1">
    <source>
        <dbReference type="EMBL" id="AAK73689.1"/>
    </source>
</evidence>